<comment type="subcellular location">
    <subcellularLocation>
        <location evidence="1">Membrane</location>
        <topology evidence="1">Multi-pass membrane protein</topology>
    </subcellularLocation>
</comment>
<evidence type="ECO:0000313" key="8">
    <source>
        <dbReference type="EMBL" id="KAL1224653.1"/>
    </source>
</evidence>
<sequence length="325" mass="37752">MERFGHLLRIKIGNSSSNRNGTNASPVRTDRTESGSKYSAYRRSYKSACQEDSKQKFFDFWLHQPTNNVIGSFTAQTESQSLSLGNLMEVYGFVLELNQEAVRVIIESEEDVWSKDLRSFVDVYFESTTRTLDFFNTVDNCVKRAETMQLLIRYAVKQFETDSVDRELKANMKKKYSKTLGELNKFKAVGDHFGDEFLTQYDSVYEQQVLLLNEFRKRKVRLDKKQSNVQIRRTLSSVIFEMSTISIQVKNLRTRISSILENVEYDVERKEDEIATRLAMQDILKKVEEFTEKIEAFGANIANCGKFIVWGRVQILEHMVQLPAI</sequence>
<gene>
    <name evidence="7" type="ORF">V5N11_001092</name>
    <name evidence="8" type="ORF">V5N11_001093</name>
    <name evidence="9" type="ORF">V5N11_001094</name>
    <name evidence="10" type="ORF">V5N11_001095</name>
</gene>
<evidence type="ECO:0000313" key="9">
    <source>
        <dbReference type="EMBL" id="KAL1224654.1"/>
    </source>
</evidence>
<evidence type="ECO:0000256" key="1">
    <source>
        <dbReference type="ARBA" id="ARBA00004141"/>
    </source>
</evidence>
<organism evidence="8 11">
    <name type="scientific">Cardamine amara subsp. amara</name>
    <dbReference type="NCBI Taxonomy" id="228776"/>
    <lineage>
        <taxon>Eukaryota</taxon>
        <taxon>Viridiplantae</taxon>
        <taxon>Streptophyta</taxon>
        <taxon>Embryophyta</taxon>
        <taxon>Tracheophyta</taxon>
        <taxon>Spermatophyta</taxon>
        <taxon>Magnoliopsida</taxon>
        <taxon>eudicotyledons</taxon>
        <taxon>Gunneridae</taxon>
        <taxon>Pentapetalae</taxon>
        <taxon>rosids</taxon>
        <taxon>malvids</taxon>
        <taxon>Brassicales</taxon>
        <taxon>Brassicaceae</taxon>
        <taxon>Cardamineae</taxon>
        <taxon>Cardamine</taxon>
    </lineage>
</organism>
<evidence type="ECO:0000256" key="2">
    <source>
        <dbReference type="ARBA" id="ARBA00009074"/>
    </source>
</evidence>
<dbReference type="EMBL" id="JBANAX010000049">
    <property type="protein sequence ID" value="KAL1224654.1"/>
    <property type="molecule type" value="Genomic_DNA"/>
</dbReference>
<dbReference type="InterPro" id="IPR007749">
    <property type="entry name" value="DUF677"/>
</dbReference>
<evidence type="ECO:0000256" key="3">
    <source>
        <dbReference type="ARBA" id="ARBA00022692"/>
    </source>
</evidence>
<keyword evidence="11" id="KW-1185">Reference proteome</keyword>
<keyword evidence="5" id="KW-0472">Membrane</keyword>
<evidence type="ECO:0000256" key="5">
    <source>
        <dbReference type="ARBA" id="ARBA00023136"/>
    </source>
</evidence>
<name>A0ABD1C5A4_CARAN</name>
<dbReference type="Pfam" id="PF05055">
    <property type="entry name" value="DUF677"/>
    <property type="match status" value="2"/>
</dbReference>
<evidence type="ECO:0000256" key="4">
    <source>
        <dbReference type="ARBA" id="ARBA00022989"/>
    </source>
</evidence>
<dbReference type="Proteomes" id="UP001558713">
    <property type="component" value="Unassembled WGS sequence"/>
</dbReference>
<dbReference type="GO" id="GO:0016020">
    <property type="term" value="C:membrane"/>
    <property type="evidence" value="ECO:0007669"/>
    <property type="project" value="UniProtKB-SubCell"/>
</dbReference>
<evidence type="ECO:0000313" key="11">
    <source>
        <dbReference type="Proteomes" id="UP001558713"/>
    </source>
</evidence>
<proteinExistence type="inferred from homology"/>
<feature type="region of interest" description="Disordered" evidence="6">
    <location>
        <begin position="13"/>
        <end position="35"/>
    </location>
</feature>
<feature type="compositionally biased region" description="Polar residues" evidence="6">
    <location>
        <begin position="13"/>
        <end position="26"/>
    </location>
</feature>
<dbReference type="EMBL" id="JBANAX010000049">
    <property type="protein sequence ID" value="KAL1224652.1"/>
    <property type="molecule type" value="Genomic_DNA"/>
</dbReference>
<comment type="similarity">
    <text evidence="2">Belongs to the UPF0496 family.</text>
</comment>
<dbReference type="EMBL" id="JBANAX010000049">
    <property type="protein sequence ID" value="KAL1224653.1"/>
    <property type="molecule type" value="Genomic_DNA"/>
</dbReference>
<dbReference type="AlphaFoldDB" id="A0ABD1C5A4"/>
<reference evidence="8 11" key="1">
    <citation type="submission" date="2024-04" db="EMBL/GenBank/DDBJ databases">
        <title>Genome assembly C_amara_ONT_v2.</title>
        <authorList>
            <person name="Yant L."/>
            <person name="Moore C."/>
            <person name="Slenker M."/>
        </authorList>
    </citation>
    <scope>NUCLEOTIDE SEQUENCE [LARGE SCALE GENOMIC DNA]</scope>
    <source>
        <tissue evidence="8">Leaf</tissue>
    </source>
</reference>
<accession>A0ABD1C5A4</accession>
<evidence type="ECO:0000313" key="10">
    <source>
        <dbReference type="EMBL" id="KAL1224655.1"/>
    </source>
</evidence>
<evidence type="ECO:0000313" key="7">
    <source>
        <dbReference type="EMBL" id="KAL1224652.1"/>
    </source>
</evidence>
<protein>
    <submittedName>
        <fullName evidence="8">Uncharacterized protein</fullName>
    </submittedName>
</protein>
<keyword evidence="4" id="KW-1133">Transmembrane helix</keyword>
<dbReference type="EMBL" id="JBANAX010000049">
    <property type="protein sequence ID" value="KAL1224655.1"/>
    <property type="molecule type" value="Genomic_DNA"/>
</dbReference>
<evidence type="ECO:0000256" key="6">
    <source>
        <dbReference type="SAM" id="MobiDB-lite"/>
    </source>
</evidence>
<comment type="caution">
    <text evidence="8">The sequence shown here is derived from an EMBL/GenBank/DDBJ whole genome shotgun (WGS) entry which is preliminary data.</text>
</comment>
<dbReference type="PANTHER" id="PTHR31113:SF13">
    <property type="entry name" value="(RAPE) HYPOTHETICAL PROTEIN"/>
    <property type="match status" value="1"/>
</dbReference>
<dbReference type="PANTHER" id="PTHR31113">
    <property type="entry name" value="UPF0496 PROTEIN 3-RELATED"/>
    <property type="match status" value="1"/>
</dbReference>
<keyword evidence="3" id="KW-0812">Transmembrane</keyword>